<dbReference type="SMART" id="SM01117">
    <property type="entry name" value="Cyt-b5"/>
    <property type="match status" value="1"/>
</dbReference>
<dbReference type="PANTHER" id="PTHR10281">
    <property type="entry name" value="MEMBRANE-ASSOCIATED PROGESTERONE RECEPTOR COMPONENT-RELATED"/>
    <property type="match status" value="1"/>
</dbReference>
<feature type="region of interest" description="Disordered" evidence="2">
    <location>
        <begin position="1"/>
        <end position="52"/>
    </location>
</feature>
<dbReference type="GO" id="GO:0016020">
    <property type="term" value="C:membrane"/>
    <property type="evidence" value="ECO:0007669"/>
    <property type="project" value="TreeGrafter"/>
</dbReference>
<dbReference type="InterPro" id="IPR001199">
    <property type="entry name" value="Cyt_B5-like_heme/steroid-bd"/>
</dbReference>
<dbReference type="GO" id="GO:0012505">
    <property type="term" value="C:endomembrane system"/>
    <property type="evidence" value="ECO:0007669"/>
    <property type="project" value="TreeGrafter"/>
</dbReference>
<evidence type="ECO:0000259" key="3">
    <source>
        <dbReference type="SMART" id="SM01117"/>
    </source>
</evidence>
<protein>
    <recommendedName>
        <fullName evidence="3">Cytochrome b5 heme-binding domain-containing protein</fullName>
    </recommendedName>
</protein>
<feature type="domain" description="Cytochrome b5 heme-binding" evidence="3">
    <location>
        <begin position="109"/>
        <end position="195"/>
    </location>
</feature>
<evidence type="ECO:0000313" key="4">
    <source>
        <dbReference type="EMBL" id="KAE8144419.1"/>
    </source>
</evidence>
<dbReference type="FunFam" id="3.10.120.10:FF:000018">
    <property type="entry name" value="Heme/steroid binding domain protein, putative"/>
    <property type="match status" value="1"/>
</dbReference>
<organism evidence="4 5">
    <name type="scientific">Aspergillus avenaceus</name>
    <dbReference type="NCBI Taxonomy" id="36643"/>
    <lineage>
        <taxon>Eukaryota</taxon>
        <taxon>Fungi</taxon>
        <taxon>Dikarya</taxon>
        <taxon>Ascomycota</taxon>
        <taxon>Pezizomycotina</taxon>
        <taxon>Eurotiomycetes</taxon>
        <taxon>Eurotiomycetidae</taxon>
        <taxon>Eurotiales</taxon>
        <taxon>Aspergillaceae</taxon>
        <taxon>Aspergillus</taxon>
        <taxon>Aspergillus subgen. Circumdati</taxon>
    </lineage>
</organism>
<gene>
    <name evidence="4" type="ORF">BDV25DRAFT_166881</name>
</gene>
<dbReference type="SUPFAM" id="SSF55856">
    <property type="entry name" value="Cytochrome b5-like heme/steroid binding domain"/>
    <property type="match status" value="1"/>
</dbReference>
<accession>A0A5N6TE42</accession>
<dbReference type="InterPro" id="IPR050577">
    <property type="entry name" value="MAPR/NEUFC/NENF-like"/>
</dbReference>
<evidence type="ECO:0000313" key="5">
    <source>
        <dbReference type="Proteomes" id="UP000325780"/>
    </source>
</evidence>
<evidence type="ECO:0000256" key="1">
    <source>
        <dbReference type="ARBA" id="ARBA00038357"/>
    </source>
</evidence>
<dbReference type="OrthoDB" id="10257697at2759"/>
<proteinExistence type="inferred from homology"/>
<feature type="compositionally biased region" description="Low complexity" evidence="2">
    <location>
        <begin position="16"/>
        <end position="28"/>
    </location>
</feature>
<sequence length="271" mass="30930">MHLNIPQQPPLEEVASKSSLRQRQQQSKTTDPGNSESDPAKKENKKKNSKPQRNGISVLDVIRVLVTLVLASCGMSYYMTSSESLLWGYRPWFSRVPVLMRFLQGPLVLTPEQLSLYNGTDTNLPIYLSVNGTVFDVSANPLVYGPGGHYNFFTGRDATRAFVTGCFQEDLTHDMRGVEDMFMPIDDEAELATLSSGEKKVRREQDRRMAKARVQKQVAHWANFFRDHKKYFEVGRVVGLEDEGEIRELCNSAIQQRPKRKDMEKKAKRKN</sequence>
<dbReference type="PANTHER" id="PTHR10281:SF76">
    <property type="entry name" value="CALCUTTA CUP-RELATED"/>
    <property type="match status" value="1"/>
</dbReference>
<reference evidence="4 5" key="1">
    <citation type="submission" date="2019-04" db="EMBL/GenBank/DDBJ databases">
        <title>Friends and foes A comparative genomics study of 23 Aspergillus species from section Flavi.</title>
        <authorList>
            <consortium name="DOE Joint Genome Institute"/>
            <person name="Kjaerbolling I."/>
            <person name="Vesth T."/>
            <person name="Frisvad J.C."/>
            <person name="Nybo J.L."/>
            <person name="Theobald S."/>
            <person name="Kildgaard S."/>
            <person name="Isbrandt T."/>
            <person name="Kuo A."/>
            <person name="Sato A."/>
            <person name="Lyhne E.K."/>
            <person name="Kogle M.E."/>
            <person name="Wiebenga A."/>
            <person name="Kun R.S."/>
            <person name="Lubbers R.J."/>
            <person name="Makela M.R."/>
            <person name="Barry K."/>
            <person name="Chovatia M."/>
            <person name="Clum A."/>
            <person name="Daum C."/>
            <person name="Haridas S."/>
            <person name="He G."/>
            <person name="LaButti K."/>
            <person name="Lipzen A."/>
            <person name="Mondo S."/>
            <person name="Riley R."/>
            <person name="Salamov A."/>
            <person name="Simmons B.A."/>
            <person name="Magnuson J.K."/>
            <person name="Henrissat B."/>
            <person name="Mortensen U.H."/>
            <person name="Larsen T.O."/>
            <person name="Devries R.P."/>
            <person name="Grigoriev I.V."/>
            <person name="Machida M."/>
            <person name="Baker S.E."/>
            <person name="Andersen M.R."/>
        </authorList>
    </citation>
    <scope>NUCLEOTIDE SEQUENCE [LARGE SCALE GENOMIC DNA]</scope>
    <source>
        <strain evidence="4 5">IBT 18842</strain>
    </source>
</reference>
<evidence type="ECO:0000256" key="2">
    <source>
        <dbReference type="SAM" id="MobiDB-lite"/>
    </source>
</evidence>
<dbReference type="InterPro" id="IPR036400">
    <property type="entry name" value="Cyt_B5-like_heme/steroid_sf"/>
</dbReference>
<name>A0A5N6TE42_ASPAV</name>
<keyword evidence="5" id="KW-1185">Reference proteome</keyword>
<dbReference type="Pfam" id="PF00173">
    <property type="entry name" value="Cyt-b5"/>
    <property type="match status" value="1"/>
</dbReference>
<dbReference type="Proteomes" id="UP000325780">
    <property type="component" value="Unassembled WGS sequence"/>
</dbReference>
<comment type="similarity">
    <text evidence="1">Belongs to the cytochrome b5 family. MAPR subfamily.</text>
</comment>
<dbReference type="EMBL" id="ML742531">
    <property type="protein sequence ID" value="KAE8144419.1"/>
    <property type="molecule type" value="Genomic_DNA"/>
</dbReference>
<dbReference type="AlphaFoldDB" id="A0A5N6TE42"/>
<dbReference type="Gene3D" id="3.10.120.10">
    <property type="entry name" value="Cytochrome b5-like heme/steroid binding domain"/>
    <property type="match status" value="1"/>
</dbReference>